<dbReference type="Proteomes" id="UP001501138">
    <property type="component" value="Unassembled WGS sequence"/>
</dbReference>
<dbReference type="SMART" id="SM01022">
    <property type="entry name" value="ASCH"/>
    <property type="match status" value="1"/>
</dbReference>
<dbReference type="PANTHER" id="PTHR39203">
    <property type="entry name" value="CYTOPLASMIC PROTEIN-RELATED"/>
    <property type="match status" value="1"/>
</dbReference>
<name>A0ABP4W059_9MICO</name>
<evidence type="ECO:0000313" key="3">
    <source>
        <dbReference type="EMBL" id="GAA1741118.1"/>
    </source>
</evidence>
<feature type="region of interest" description="Disordered" evidence="1">
    <location>
        <begin position="1"/>
        <end position="21"/>
    </location>
</feature>
<evidence type="ECO:0000259" key="2">
    <source>
        <dbReference type="SMART" id="SM01022"/>
    </source>
</evidence>
<evidence type="ECO:0000256" key="1">
    <source>
        <dbReference type="SAM" id="MobiDB-lite"/>
    </source>
</evidence>
<dbReference type="PANTHER" id="PTHR39203:SF1">
    <property type="entry name" value="CYTOPLASMIC PROTEIN"/>
    <property type="match status" value="1"/>
</dbReference>
<accession>A0ABP4W059</accession>
<comment type="caution">
    <text evidence="3">The sequence shown here is derived from an EMBL/GenBank/DDBJ whole genome shotgun (WGS) entry which is preliminary data.</text>
</comment>
<proteinExistence type="predicted"/>
<dbReference type="InterPro" id="IPR015947">
    <property type="entry name" value="PUA-like_sf"/>
</dbReference>
<dbReference type="InterPro" id="IPR007374">
    <property type="entry name" value="ASCH_domain"/>
</dbReference>
<feature type="domain" description="ASCH" evidence="2">
    <location>
        <begin position="62"/>
        <end position="185"/>
    </location>
</feature>
<feature type="compositionally biased region" description="Basic and acidic residues" evidence="1">
    <location>
        <begin position="1"/>
        <end position="10"/>
    </location>
</feature>
<sequence>MSDDTTRAPTHDPQGGTRGALHDEAQAERIAEFWDTARSSAVFTGCRGAAGERSENVMPPAWAFGDSPGLADELLALVLEGRKTAAASLVVEFEDAAEPVPATGDLSIVLDGRGEPRALIRTTQVEIVAFAEVTAEHTYLEGEGDRTLEAWRTEHKRAWCGPLGSLERELDPSMLVVCERFTVLCSA</sequence>
<dbReference type="CDD" id="cd06553">
    <property type="entry name" value="ASCH_Ef3133_like"/>
    <property type="match status" value="1"/>
</dbReference>
<dbReference type="InterPro" id="IPR009326">
    <property type="entry name" value="DUF984"/>
</dbReference>
<gene>
    <name evidence="3" type="ORF">GCM10009809_40810</name>
</gene>
<dbReference type="RefSeq" id="WP_344250760.1">
    <property type="nucleotide sequence ID" value="NZ_BAAAPM010000010.1"/>
</dbReference>
<keyword evidence="4" id="KW-1185">Reference proteome</keyword>
<dbReference type="Pfam" id="PF04266">
    <property type="entry name" value="ASCH"/>
    <property type="match status" value="1"/>
</dbReference>
<evidence type="ECO:0000313" key="4">
    <source>
        <dbReference type="Proteomes" id="UP001501138"/>
    </source>
</evidence>
<protein>
    <recommendedName>
        <fullName evidence="2">ASCH domain-containing protein</fullName>
    </recommendedName>
</protein>
<organism evidence="3 4">
    <name type="scientific">Isoptericola hypogeus</name>
    <dbReference type="NCBI Taxonomy" id="300179"/>
    <lineage>
        <taxon>Bacteria</taxon>
        <taxon>Bacillati</taxon>
        <taxon>Actinomycetota</taxon>
        <taxon>Actinomycetes</taxon>
        <taxon>Micrococcales</taxon>
        <taxon>Promicromonosporaceae</taxon>
        <taxon>Isoptericola</taxon>
    </lineage>
</organism>
<reference evidence="4" key="1">
    <citation type="journal article" date="2019" name="Int. J. Syst. Evol. Microbiol.">
        <title>The Global Catalogue of Microorganisms (GCM) 10K type strain sequencing project: providing services to taxonomists for standard genome sequencing and annotation.</title>
        <authorList>
            <consortium name="The Broad Institute Genomics Platform"/>
            <consortium name="The Broad Institute Genome Sequencing Center for Infectious Disease"/>
            <person name="Wu L."/>
            <person name="Ma J."/>
        </authorList>
    </citation>
    <scope>NUCLEOTIDE SEQUENCE [LARGE SCALE GENOMIC DNA]</scope>
    <source>
        <strain evidence="4">JCM 15589</strain>
    </source>
</reference>
<dbReference type="EMBL" id="BAAAPM010000010">
    <property type="protein sequence ID" value="GAA1741118.1"/>
    <property type="molecule type" value="Genomic_DNA"/>
</dbReference>
<dbReference type="Gene3D" id="3.10.400.10">
    <property type="entry name" value="Sulfate adenylyltransferase"/>
    <property type="match status" value="1"/>
</dbReference>
<dbReference type="SUPFAM" id="SSF88697">
    <property type="entry name" value="PUA domain-like"/>
    <property type="match status" value="1"/>
</dbReference>